<proteinExistence type="predicted"/>
<gene>
    <name evidence="2" type="ORF">ATZ36_06045</name>
</gene>
<evidence type="ECO:0000313" key="2">
    <source>
        <dbReference type="EMBL" id="OEG70121.1"/>
    </source>
</evidence>
<comment type="caution">
    <text evidence="2">The sequence shown here is derived from an EMBL/GenBank/DDBJ whole genome shotgun (WGS) entry which is preliminary data.</text>
</comment>
<keyword evidence="1" id="KW-0472">Membrane</keyword>
<keyword evidence="1" id="KW-0812">Transmembrane</keyword>
<dbReference type="EMBL" id="LNVX01000463">
    <property type="protein sequence ID" value="OEG70121.1"/>
    <property type="molecule type" value="Genomic_DNA"/>
</dbReference>
<name>A0A1E5II77_ENDTX</name>
<reference evidence="2 3" key="1">
    <citation type="submission" date="2015-11" db="EMBL/GenBank/DDBJ databases">
        <title>Evidence for parallel genomic evolution in an endosymbiosis of termite gut flagellates.</title>
        <authorList>
            <person name="Zheng H."/>
        </authorList>
    </citation>
    <scope>NUCLEOTIDE SEQUENCE [LARGE SCALE GENOMIC DNA]</scope>
    <source>
        <strain evidence="2 3">CET450</strain>
    </source>
</reference>
<keyword evidence="3" id="KW-1185">Reference proteome</keyword>
<sequence>MKITSQIMQKSHRHLITKKMLFLVLLQMEKGLIIFYAPQRKLRILLGTQSINLLYKDANKAVYQRKNEPPKKEGAGVRYMAPNRILYIQGYLPPPEQLRAANPQ</sequence>
<protein>
    <submittedName>
        <fullName evidence="2">Uncharacterized protein</fullName>
    </submittedName>
</protein>
<evidence type="ECO:0000313" key="3">
    <source>
        <dbReference type="Proteomes" id="UP000095237"/>
    </source>
</evidence>
<dbReference type="Proteomes" id="UP000095237">
    <property type="component" value="Unassembled WGS sequence"/>
</dbReference>
<organism evidence="2 3">
    <name type="scientific">Endomicrobium trichonymphae</name>
    <dbReference type="NCBI Taxonomy" id="1408204"/>
    <lineage>
        <taxon>Bacteria</taxon>
        <taxon>Pseudomonadati</taxon>
        <taxon>Elusimicrobiota</taxon>
        <taxon>Endomicrobiia</taxon>
        <taxon>Endomicrobiales</taxon>
        <taxon>Endomicrobiaceae</taxon>
        <taxon>Candidatus Endomicrobiellum</taxon>
    </lineage>
</organism>
<evidence type="ECO:0000256" key="1">
    <source>
        <dbReference type="SAM" id="Phobius"/>
    </source>
</evidence>
<keyword evidence="1" id="KW-1133">Transmembrane helix</keyword>
<dbReference type="AlphaFoldDB" id="A0A1E5II77"/>
<feature type="transmembrane region" description="Helical" evidence="1">
    <location>
        <begin position="20"/>
        <end position="37"/>
    </location>
</feature>
<accession>A0A1E5II77</accession>